<gene>
    <name evidence="1" type="ORF">H8B06_02005</name>
</gene>
<comment type="caution">
    <text evidence="1">The sequence shown here is derived from an EMBL/GenBank/DDBJ whole genome shotgun (WGS) entry which is preliminary data.</text>
</comment>
<protein>
    <submittedName>
        <fullName evidence="1">Uncharacterized protein</fullName>
    </submittedName>
</protein>
<evidence type="ECO:0000313" key="2">
    <source>
        <dbReference type="Proteomes" id="UP000602759"/>
    </source>
</evidence>
<dbReference type="RefSeq" id="WP_190992590.1">
    <property type="nucleotide sequence ID" value="NZ_JACOIK010000001.1"/>
</dbReference>
<reference evidence="1 2" key="1">
    <citation type="submission" date="2020-08" db="EMBL/GenBank/DDBJ databases">
        <title>Sphingobacterium sp. DN00404 isolated from aquaculture water.</title>
        <authorList>
            <person name="Zhang M."/>
        </authorList>
    </citation>
    <scope>NUCLEOTIDE SEQUENCE [LARGE SCALE GENOMIC DNA]</scope>
    <source>
        <strain evidence="1 2">DN00404</strain>
    </source>
</reference>
<accession>A0ABR7YJY6</accession>
<sequence>METIKLHTESFLFEDSGRQFRTIPFYELSIDEWVVYETGQPKYLIDFNRRQKPLIQDLKSMLAKGETLDDAVGKLGQLLGREWTTKHNIEAREIPDSQQTEIIELLILEDLSELLID</sequence>
<dbReference type="EMBL" id="JACOIK010000001">
    <property type="protein sequence ID" value="MBD1431584.1"/>
    <property type="molecule type" value="Genomic_DNA"/>
</dbReference>
<keyword evidence="2" id="KW-1185">Reference proteome</keyword>
<dbReference type="Proteomes" id="UP000602759">
    <property type="component" value="Unassembled WGS sequence"/>
</dbReference>
<proteinExistence type="predicted"/>
<organism evidence="1 2">
    <name type="scientific">Sphingobacterium micropteri</name>
    <dbReference type="NCBI Taxonomy" id="2763501"/>
    <lineage>
        <taxon>Bacteria</taxon>
        <taxon>Pseudomonadati</taxon>
        <taxon>Bacteroidota</taxon>
        <taxon>Sphingobacteriia</taxon>
        <taxon>Sphingobacteriales</taxon>
        <taxon>Sphingobacteriaceae</taxon>
        <taxon>Sphingobacterium</taxon>
    </lineage>
</organism>
<evidence type="ECO:0000313" key="1">
    <source>
        <dbReference type="EMBL" id="MBD1431584.1"/>
    </source>
</evidence>
<name>A0ABR7YJY6_9SPHI</name>